<dbReference type="AlphaFoldDB" id="A0A5J4V096"/>
<accession>A0A5J4V096</accession>
<name>A0A5J4V096_9EUKA</name>
<protein>
    <submittedName>
        <fullName evidence="2">Uncharacterized protein</fullName>
    </submittedName>
</protein>
<feature type="signal peptide" evidence="1">
    <location>
        <begin position="1"/>
        <end position="21"/>
    </location>
</feature>
<comment type="caution">
    <text evidence="2">The sequence shown here is derived from an EMBL/GenBank/DDBJ whole genome shotgun (WGS) entry which is preliminary data.</text>
</comment>
<keyword evidence="1" id="KW-0732">Signal</keyword>
<evidence type="ECO:0000256" key="1">
    <source>
        <dbReference type="SAM" id="SignalP"/>
    </source>
</evidence>
<feature type="non-terminal residue" evidence="2">
    <location>
        <position position="186"/>
    </location>
</feature>
<feature type="chain" id="PRO_5023897874" evidence="1">
    <location>
        <begin position="22"/>
        <end position="186"/>
    </location>
</feature>
<proteinExistence type="predicted"/>
<evidence type="ECO:0000313" key="3">
    <source>
        <dbReference type="Proteomes" id="UP000324800"/>
    </source>
</evidence>
<evidence type="ECO:0000313" key="2">
    <source>
        <dbReference type="EMBL" id="KAA6376128.1"/>
    </source>
</evidence>
<dbReference type="Proteomes" id="UP000324800">
    <property type="component" value="Unassembled WGS sequence"/>
</dbReference>
<gene>
    <name evidence="2" type="ORF">EZS28_028344</name>
</gene>
<dbReference type="EMBL" id="SNRW01010740">
    <property type="protein sequence ID" value="KAA6376128.1"/>
    <property type="molecule type" value="Genomic_DNA"/>
</dbReference>
<reference evidence="2 3" key="1">
    <citation type="submission" date="2019-03" db="EMBL/GenBank/DDBJ databases">
        <title>Single cell metagenomics reveals metabolic interactions within the superorganism composed of flagellate Streblomastix strix and complex community of Bacteroidetes bacteria on its surface.</title>
        <authorList>
            <person name="Treitli S.C."/>
            <person name="Kolisko M."/>
            <person name="Husnik F."/>
            <person name="Keeling P."/>
            <person name="Hampl V."/>
        </authorList>
    </citation>
    <scope>NUCLEOTIDE SEQUENCE [LARGE SCALE GENOMIC DNA]</scope>
    <source>
        <strain evidence="2">ST1C</strain>
    </source>
</reference>
<sequence length="186" mass="20367">MKSSLSVVAGSLKLLWSLVQPKQEGNENAQEQILNKYKQIKALVSGIGNGGGSRQENKYVIKWAMMNISGIFNVLCGGQEYGVANPQLFKIACEQIEDEAAGIVPSHLGGIGERAVFGGPTALPPLRSMQHVVQTLRPQLSQQLRIQRSYSIRDLNLSEVDVKPLKELKDAKVKFAHTTKDLSKIA</sequence>
<organism evidence="2 3">
    <name type="scientific">Streblomastix strix</name>
    <dbReference type="NCBI Taxonomy" id="222440"/>
    <lineage>
        <taxon>Eukaryota</taxon>
        <taxon>Metamonada</taxon>
        <taxon>Preaxostyla</taxon>
        <taxon>Oxymonadida</taxon>
        <taxon>Streblomastigidae</taxon>
        <taxon>Streblomastix</taxon>
    </lineage>
</organism>